<dbReference type="GO" id="GO:0043565">
    <property type="term" value="F:sequence-specific DNA binding"/>
    <property type="evidence" value="ECO:0007669"/>
    <property type="project" value="InterPro"/>
</dbReference>
<proteinExistence type="predicted"/>
<evidence type="ECO:0000256" key="1">
    <source>
        <dbReference type="ARBA" id="ARBA00023015"/>
    </source>
</evidence>
<keyword evidence="7" id="KW-1185">Reference proteome</keyword>
<dbReference type="InterPro" id="IPR009057">
    <property type="entry name" value="Homeodomain-like_sf"/>
</dbReference>
<dbReference type="SMART" id="SM00342">
    <property type="entry name" value="HTH_ARAC"/>
    <property type="match status" value="1"/>
</dbReference>
<dbReference type="SUPFAM" id="SSF46689">
    <property type="entry name" value="Homeodomain-like"/>
    <property type="match status" value="2"/>
</dbReference>
<reference evidence="6 7" key="1">
    <citation type="journal article" date="2009" name="Int. J. Syst. Evol. Microbiol.">
        <title>Paenibacillus contaminans sp. nov., isolated from a contaminated laboratory plate.</title>
        <authorList>
            <person name="Chou J.H."/>
            <person name="Lee J.H."/>
            <person name="Lin M.C."/>
            <person name="Chang P.S."/>
            <person name="Arun A.B."/>
            <person name="Young C.C."/>
            <person name="Chen W.M."/>
        </authorList>
    </citation>
    <scope>NUCLEOTIDE SEQUENCE [LARGE SCALE GENOMIC DNA]</scope>
    <source>
        <strain evidence="6 7">CKOBP-6</strain>
    </source>
</reference>
<dbReference type="Gene3D" id="1.10.10.60">
    <property type="entry name" value="Homeodomain-like"/>
    <property type="match status" value="2"/>
</dbReference>
<dbReference type="RefSeq" id="WP_113034990.1">
    <property type="nucleotide sequence ID" value="NZ_QMFB01000026.1"/>
</dbReference>
<feature type="transmembrane region" description="Helical" evidence="4">
    <location>
        <begin position="298"/>
        <end position="317"/>
    </location>
</feature>
<comment type="caution">
    <text evidence="6">The sequence shown here is derived from an EMBL/GenBank/DDBJ whole genome shotgun (WGS) entry which is preliminary data.</text>
</comment>
<evidence type="ECO:0000313" key="7">
    <source>
        <dbReference type="Proteomes" id="UP000250369"/>
    </source>
</evidence>
<protein>
    <recommendedName>
        <fullName evidence="5">HTH araC/xylS-type domain-containing protein</fullName>
    </recommendedName>
</protein>
<evidence type="ECO:0000313" key="6">
    <source>
        <dbReference type="EMBL" id="RAV14407.1"/>
    </source>
</evidence>
<keyword evidence="4" id="KW-0472">Membrane</keyword>
<dbReference type="Proteomes" id="UP000250369">
    <property type="component" value="Unassembled WGS sequence"/>
</dbReference>
<keyword evidence="1" id="KW-0805">Transcription regulation</keyword>
<sequence>MKRFGTQSRLFNQIFLSHVLIFAIPFIILSAVVYYNAVVHFKSEIESSNLYKLTQVRNTFDLFARGLDNSAARISIDPHLRPFAVKDGIYNQMQAIEEISKYKANNAIIDDLALYFHGDNQLYSSSGLTTLETFTQRVYRFTDLNGQSLADQLNAIQLPSIRRAQVQLSGSENVQNMLTYMFPIPRNSQSPYATVVFLIRESMLTDLVGPILGDFNGSVYIADQDGTIIAARSRETDLNEQAAAQLLTGHDEEGIRDITYENERYSMMTVKSEMTGWSYVVMMPASQFFGRVLEMRTFVLIVCAAVVAFGIATAILLSSRQYRPIRKIAEYARPLAGRLQGSEEKRGDELDLIRDTVWVTRDLMEQIDVQRPIVREQFFVKLLKGALRDAGEVEAFMQREKLALAGKSNFVAVVSMEGSDYVSTQNREELLRILGEVELPEAVGHGVEMIQDNAIVILISISAGEGTRGQQKSIAEKIALLFEQCIGLRPVIGLGTIVSDLLQTNRSYIEAFAAIEYTMRVRKGDIVFFDELSQWQENNWYSVEEQIRLVQSMKQGNKEAAATALGNLLNDLRGKDVSLFYLRCMSFDLINTFLRTINELQLKIPQEHRQGLTEFTTLEQLGAWMSSLIDEICAHVNANKESKNNELGDRILDYIRDNYKDYELNLEKISDHFQMSISYFSRFMKDQTGYTFIEYVTHLRMEEVKRLLKQTDIPIKDIVVSVGYADVPNFMRKFKNSEGITPGQYRKMN</sequence>
<evidence type="ECO:0000256" key="2">
    <source>
        <dbReference type="ARBA" id="ARBA00023125"/>
    </source>
</evidence>
<keyword evidence="3" id="KW-0804">Transcription</keyword>
<dbReference type="Pfam" id="PF12833">
    <property type="entry name" value="HTH_18"/>
    <property type="match status" value="1"/>
</dbReference>
<evidence type="ECO:0000259" key="5">
    <source>
        <dbReference type="PROSITE" id="PS01124"/>
    </source>
</evidence>
<dbReference type="InterPro" id="IPR018060">
    <property type="entry name" value="HTH_AraC"/>
</dbReference>
<dbReference type="PANTHER" id="PTHR43280">
    <property type="entry name" value="ARAC-FAMILY TRANSCRIPTIONAL REGULATOR"/>
    <property type="match status" value="1"/>
</dbReference>
<feature type="transmembrane region" description="Helical" evidence="4">
    <location>
        <begin position="15"/>
        <end position="35"/>
    </location>
</feature>
<dbReference type="PANTHER" id="PTHR43280:SF2">
    <property type="entry name" value="HTH-TYPE TRANSCRIPTIONAL REGULATOR EXSA"/>
    <property type="match status" value="1"/>
</dbReference>
<dbReference type="GO" id="GO:0003700">
    <property type="term" value="F:DNA-binding transcription factor activity"/>
    <property type="evidence" value="ECO:0007669"/>
    <property type="project" value="InterPro"/>
</dbReference>
<gene>
    <name evidence="6" type="ORF">DQG23_31435</name>
</gene>
<dbReference type="OrthoDB" id="2647120at2"/>
<name>A0A329MBJ3_9BACL</name>
<evidence type="ECO:0000256" key="3">
    <source>
        <dbReference type="ARBA" id="ARBA00023163"/>
    </source>
</evidence>
<dbReference type="Gene3D" id="3.30.450.20">
    <property type="entry name" value="PAS domain"/>
    <property type="match status" value="1"/>
</dbReference>
<feature type="domain" description="HTH araC/xylS-type" evidence="5">
    <location>
        <begin position="649"/>
        <end position="748"/>
    </location>
</feature>
<keyword evidence="2" id="KW-0238">DNA-binding</keyword>
<dbReference type="EMBL" id="QMFB01000026">
    <property type="protein sequence ID" value="RAV14407.1"/>
    <property type="molecule type" value="Genomic_DNA"/>
</dbReference>
<dbReference type="PROSITE" id="PS01124">
    <property type="entry name" value="HTH_ARAC_FAMILY_2"/>
    <property type="match status" value="1"/>
</dbReference>
<accession>A0A329MBJ3</accession>
<organism evidence="6 7">
    <name type="scientific">Paenibacillus contaminans</name>
    <dbReference type="NCBI Taxonomy" id="450362"/>
    <lineage>
        <taxon>Bacteria</taxon>
        <taxon>Bacillati</taxon>
        <taxon>Bacillota</taxon>
        <taxon>Bacilli</taxon>
        <taxon>Bacillales</taxon>
        <taxon>Paenibacillaceae</taxon>
        <taxon>Paenibacillus</taxon>
    </lineage>
</organism>
<dbReference type="AlphaFoldDB" id="A0A329MBJ3"/>
<keyword evidence="4" id="KW-0812">Transmembrane</keyword>
<evidence type="ECO:0000256" key="4">
    <source>
        <dbReference type="SAM" id="Phobius"/>
    </source>
</evidence>
<keyword evidence="4" id="KW-1133">Transmembrane helix</keyword>